<dbReference type="GO" id="GO:0032053">
    <property type="term" value="P:ciliary basal body organization"/>
    <property type="evidence" value="ECO:0007669"/>
    <property type="project" value="TreeGrafter"/>
</dbReference>
<feature type="region of interest" description="Disordered" evidence="1">
    <location>
        <begin position="332"/>
        <end position="395"/>
    </location>
</feature>
<dbReference type="PANTHER" id="PTHR31691">
    <property type="entry name" value="ROTATIN"/>
    <property type="match status" value="1"/>
</dbReference>
<evidence type="ECO:0000259" key="2">
    <source>
        <dbReference type="Pfam" id="PF14726"/>
    </source>
</evidence>
<feature type="region of interest" description="Disordered" evidence="1">
    <location>
        <begin position="143"/>
        <end position="166"/>
    </location>
</feature>
<gene>
    <name evidence="4" type="primary">LOC106150846</name>
</gene>
<dbReference type="Pfam" id="PF14726">
    <property type="entry name" value="RTTN_N"/>
    <property type="match status" value="1"/>
</dbReference>
<dbReference type="OrthoDB" id="428850at2759"/>
<feature type="compositionally biased region" description="Polar residues" evidence="1">
    <location>
        <begin position="341"/>
        <end position="350"/>
    </location>
</feature>
<proteinExistence type="predicted"/>
<dbReference type="InterPro" id="IPR030791">
    <property type="entry name" value="Rotatin"/>
</dbReference>
<dbReference type="GO" id="GO:0036064">
    <property type="term" value="C:ciliary basal body"/>
    <property type="evidence" value="ECO:0007669"/>
    <property type="project" value="InterPro"/>
</dbReference>
<dbReference type="Proteomes" id="UP000085678">
    <property type="component" value="Unplaced"/>
</dbReference>
<evidence type="ECO:0000313" key="3">
    <source>
        <dbReference type="Proteomes" id="UP000085678"/>
    </source>
</evidence>
<dbReference type="InParanoid" id="A0A1S3GZK1"/>
<name>A0A1S3GZK1_LINAN</name>
<organism evidence="3 4">
    <name type="scientific">Lingula anatina</name>
    <name type="common">Brachiopod</name>
    <name type="synonym">Lingula unguis</name>
    <dbReference type="NCBI Taxonomy" id="7574"/>
    <lineage>
        <taxon>Eukaryota</taxon>
        <taxon>Metazoa</taxon>
        <taxon>Spiralia</taxon>
        <taxon>Lophotrochozoa</taxon>
        <taxon>Brachiopoda</taxon>
        <taxon>Linguliformea</taxon>
        <taxon>Lingulata</taxon>
        <taxon>Lingulida</taxon>
        <taxon>Linguloidea</taxon>
        <taxon>Lingulidae</taxon>
        <taxon>Lingula</taxon>
    </lineage>
</organism>
<feature type="compositionally biased region" description="Polar residues" evidence="1">
    <location>
        <begin position="1537"/>
        <end position="1556"/>
    </location>
</feature>
<dbReference type="InterPro" id="IPR011989">
    <property type="entry name" value="ARM-like"/>
</dbReference>
<keyword evidence="3" id="KW-1185">Reference proteome</keyword>
<evidence type="ECO:0000313" key="4">
    <source>
        <dbReference type="RefSeq" id="XP_013379305.1"/>
    </source>
</evidence>
<accession>A0A1S3GZK1</accession>
<reference evidence="4" key="1">
    <citation type="submission" date="2025-08" db="UniProtKB">
        <authorList>
            <consortium name="RefSeq"/>
        </authorList>
    </citation>
    <scope>IDENTIFICATION</scope>
    <source>
        <tissue evidence="4">Gonads</tissue>
    </source>
</reference>
<dbReference type="GO" id="GO:0010457">
    <property type="term" value="P:centriole-centriole cohesion"/>
    <property type="evidence" value="ECO:0007669"/>
    <property type="project" value="TreeGrafter"/>
</dbReference>
<dbReference type="GO" id="GO:0007099">
    <property type="term" value="P:centriole replication"/>
    <property type="evidence" value="ECO:0007669"/>
    <property type="project" value="TreeGrafter"/>
</dbReference>
<feature type="compositionally biased region" description="Polar residues" evidence="1">
    <location>
        <begin position="143"/>
        <end position="157"/>
    </location>
</feature>
<dbReference type="FunCoup" id="A0A1S3GZK1">
    <property type="interactions" value="4"/>
</dbReference>
<dbReference type="KEGG" id="lak:106150846"/>
<dbReference type="GO" id="GO:0005814">
    <property type="term" value="C:centriole"/>
    <property type="evidence" value="ECO:0007669"/>
    <property type="project" value="TreeGrafter"/>
</dbReference>
<dbReference type="RefSeq" id="XP_013379305.1">
    <property type="nucleotide sequence ID" value="XM_013523851.1"/>
</dbReference>
<feature type="compositionally biased region" description="Basic and acidic residues" evidence="1">
    <location>
        <begin position="357"/>
        <end position="371"/>
    </location>
</feature>
<feature type="region of interest" description="Disordered" evidence="1">
    <location>
        <begin position="1579"/>
        <end position="1615"/>
    </location>
</feature>
<dbReference type="GO" id="GO:0005813">
    <property type="term" value="C:centrosome"/>
    <property type="evidence" value="ECO:0007669"/>
    <property type="project" value="InterPro"/>
</dbReference>
<feature type="compositionally biased region" description="Low complexity" evidence="1">
    <location>
        <begin position="1596"/>
        <end position="1608"/>
    </location>
</feature>
<feature type="region of interest" description="Disordered" evidence="1">
    <location>
        <begin position="1537"/>
        <end position="1563"/>
    </location>
</feature>
<dbReference type="PROSITE" id="PS50007">
    <property type="entry name" value="PIPLC_X_DOMAIN"/>
    <property type="match status" value="1"/>
</dbReference>
<dbReference type="InterPro" id="IPR029249">
    <property type="entry name" value="Rotatin_N"/>
</dbReference>
<dbReference type="InterPro" id="IPR016024">
    <property type="entry name" value="ARM-type_fold"/>
</dbReference>
<feature type="domain" description="Rotatin N-terminal" evidence="2">
    <location>
        <begin position="24"/>
        <end position="118"/>
    </location>
</feature>
<feature type="region of interest" description="Disordered" evidence="1">
    <location>
        <begin position="1673"/>
        <end position="1692"/>
    </location>
</feature>
<protein>
    <submittedName>
        <fullName evidence="4">Rotatin</fullName>
    </submittedName>
</protein>
<dbReference type="Gene3D" id="1.25.10.10">
    <property type="entry name" value="Leucine-rich Repeat Variant"/>
    <property type="match status" value="2"/>
</dbReference>
<dbReference type="PANTHER" id="PTHR31691:SF1">
    <property type="entry name" value="ROTATIN"/>
    <property type="match status" value="1"/>
</dbReference>
<dbReference type="SUPFAM" id="SSF48371">
    <property type="entry name" value="ARM repeat"/>
    <property type="match status" value="2"/>
</dbReference>
<evidence type="ECO:0000256" key="1">
    <source>
        <dbReference type="SAM" id="MobiDB-lite"/>
    </source>
</evidence>
<sequence>MNDPLKTDIDLQPLFRKLGHQLEEIRVRALRNVQSKLDHHIICDADLVQEKHLLIRLLEWFNFPTCPHQDEVMTLLARLAKHSSAAQLLQDIGGVEFLTQLRVNCDKVLHPLIDQVLEYMMRLPDSAEQTHTSQCIYQQNSITRSHPSPVLSQPPTHTHTHRASYRQDYDSARYQTSETSEDTVMGYFTPDQDGQFAGQVAGVTREQLDRDISGCIKFSTFPWLPLTPTDRHVMSSTENSLHSGDQTMVISACEFLSDVVFLDFPAEVFLQRPSIVKILLQLLQVPSEGGTSGVVTAAVKTLRDLCVHLQHRIHFYQDPTLYTPKIDFGASPPSSVASPSNQTLNSSDTRPSVIGRSDTRNQGDGQDRDTSPSDSSRPVSPQEDQDMGNHQQEDTDVDEMDALQFSQLTLPQCCLRTLTRAAPLLRTDRKDTLVDVALLMDESLDVLGLSLTGQVWTDGSITARDMVEKLQEFLQILGEVSSYHHHQSGTSGDKEQHRLGFLVVSVFLHKFLKLLVPVEQAQSVISEHLSQSVSWIVFDEALSQSLPALRPAFLPYLEAVDGEGYQRFLQAETIVVSMQKTCQFLLNCQNRCDQDATELIQIAEDSLPSLPYHCNLTLVEEYVRLCSDVCSPVNASPIVMTNSRKVLLEVLAHSLVEVKLRAFSVCLALVKDTLHIDGPGKPSSCQKILFLLDRHVLYEICCFGMDDANERVLGVAQQVVLYLLQSQLLMPDHIWSRLMQIVAAIMPILQGYAGLQSPLGSSIRSLCEVTPTPVKGTLPKLERFRGVLRMMFSKDVRTRAEALSKLAWFLSDEEDSEKKLPVFTELDVAGLSDLYVIREPRYLEDSDEARRSVFQVDSMMKVVNILRSPSVDIGVKKSALDQLAIMLQDTSLHKVFREEGGLEMVLDSMKTAVLKENSTVQFSETIFLPACVTLLRHLVHSDYHLRHQLAHESQTYYMIVRASILHNKNEQVHYDASHLLLLLLFDEVASIDVWSVAVDSSPKKSVQCFSLPAFMAHRYHIPFKPITHHVISQHRIDLVSSTDPLQTGPPAEMLKIAWNVAWHGDMESLMVDLRKKKEEEKETEFSAKLHLTPADRAILETTHLISAIQQCLYSMCNATSHTEVSQALGRLKTYMTVCRVHGLGAEILYRLKWREAIGRFLQVIPASSSDESLLMEILSFLNLMLEAGPVPQAEQVWLGDLLVKKKGALPNMISLQDGRQQDGEGDHVDDITRLLRKEVLCFVRRFVNRLPQMIAKTSLKTWLRGDIVRSLLLRLNLADAPQFYNLPSLESTLPCLTNVTARPGWSSGCKDTDSSTLCLQLLNCLLEVLSAFHIGRGGMSMSYMGRGVTRNATLCLRHLAYEMSDQSTEEDWPKCWLFTKQLPEHPSTDPAYNWLIPLWTYRDPEVRAAGLGIAVALTSTEAGRITMTTHCQQLIGGVWGAAFSVLLDHYECSMVRQQAALLLVNLTSDTMPSGSVELGANIWQGPVITSPQNQVALVGTSALMALLHHSHFYQEMVVLLSSYYPYITVHPIKVASNSPGQVSTASQSTLTTSESGTPVPGVATQFGRPAVHAVIVEQADSSPSQHSSHHDSPVTGSSGQPADSSSPSTYLSRGSAGDYQSIATPSLVSAVSQLLTNLVVLMPQDTLDCLKKEGLLRALVSLTDPDLLAVYTRDMQQSKTPSSSPSSGSSEDEGMLRQLVILVGLVEMYTSILQLVTHCCELDTEVREEILQEAVILDGTLRLLEYNITDPIVIEKCQALQTAVYNFLISLLQHSGQQGFLNIAQACVKQWDILAGSLAKIFSGSPSEVQDAALNFITVLLCEEGKIQESYVKKLGHKKSILSMLDKTGGKNEKGEDSPTSGAILSQALIKLYDTVVVKNVTVHLEARTRHISVALRSLLSQCATAKMAALEAGLMEILMEHLRKLHNQLNMESLQIGKVTSGRKKDDPLLESMVLTLELLRSFMHDQAEVKTAAQLSGLSSVLHQMWGWCHVDQALMNAVLHVLANYTAKCLAAASSLALTSALSSVDLPNAKPQHNNNSLVHCLLKLTTRECERLSKTSLSMVRTLFAILSNIVLSSECRGIMWKSNFFHRFSSLCPLKPSKTKVQQALDVMWLELLVNLSFTTDGQQMILKMGDSLALLLEFCESEHSQAASSALMVLRNMCHHSANKPKILGNEKVVPCLLRYLETNLDVGDATVAMSALWALVYNNQKAKATLKNSNMLRKLQKAYSTVETKGCGSPWKEQQQGYMEAILSTIEE</sequence>
<dbReference type="GeneID" id="106150846"/>
<feature type="compositionally biased region" description="Low complexity" evidence="1">
    <location>
        <begin position="372"/>
        <end position="381"/>
    </location>
</feature>